<name>A0A6S6S647_9BACT</name>
<protein>
    <submittedName>
        <fullName evidence="2">Uncharacterized protein</fullName>
    </submittedName>
</protein>
<accession>A0A6S6S647</accession>
<sequence>MENNVTDYIDLGLAEADYGFLMGITANLIGFTFMFFSIFIITYISRKS</sequence>
<proteinExistence type="predicted"/>
<organism evidence="2">
    <name type="scientific">uncultured Sulfurovum sp</name>
    <dbReference type="NCBI Taxonomy" id="269237"/>
    <lineage>
        <taxon>Bacteria</taxon>
        <taxon>Pseudomonadati</taxon>
        <taxon>Campylobacterota</taxon>
        <taxon>Epsilonproteobacteria</taxon>
        <taxon>Campylobacterales</taxon>
        <taxon>Sulfurovaceae</taxon>
        <taxon>Sulfurovum</taxon>
        <taxon>environmental samples</taxon>
    </lineage>
</organism>
<evidence type="ECO:0000313" key="2">
    <source>
        <dbReference type="EMBL" id="CAA6799774.1"/>
    </source>
</evidence>
<dbReference type="AlphaFoldDB" id="A0A6S6S647"/>
<keyword evidence="1" id="KW-1133">Transmembrane helix</keyword>
<keyword evidence="1" id="KW-0812">Transmembrane</keyword>
<gene>
    <name evidence="2" type="ORF">HELGO_WM31549</name>
</gene>
<reference evidence="2" key="1">
    <citation type="submission" date="2020-01" db="EMBL/GenBank/DDBJ databases">
        <authorList>
            <person name="Meier V. D."/>
            <person name="Meier V D."/>
        </authorList>
    </citation>
    <scope>NUCLEOTIDE SEQUENCE</scope>
    <source>
        <strain evidence="2">HLG_WM_MAG_03</strain>
    </source>
</reference>
<dbReference type="EMBL" id="CACVAR010000057">
    <property type="protein sequence ID" value="CAA6799774.1"/>
    <property type="molecule type" value="Genomic_DNA"/>
</dbReference>
<keyword evidence="1" id="KW-0472">Membrane</keyword>
<evidence type="ECO:0000256" key="1">
    <source>
        <dbReference type="SAM" id="Phobius"/>
    </source>
</evidence>
<feature type="transmembrane region" description="Helical" evidence="1">
    <location>
        <begin position="20"/>
        <end position="44"/>
    </location>
</feature>